<gene>
    <name evidence="2" type="ORF">BDW42DRAFT_92216</name>
</gene>
<keyword evidence="3" id="KW-1185">Reference proteome</keyword>
<dbReference type="EMBL" id="KZ559499">
    <property type="protein sequence ID" value="PLN86274.1"/>
    <property type="molecule type" value="Genomic_DNA"/>
</dbReference>
<proteinExistence type="predicted"/>
<sequence>MVCLECPRPHSHLRTSPSSSSYSPFPESSLFHSSFLLLVHLFYGLIHINHSNPYSASNQLGIIYNPSTAWRSSTRDLVFSGIFNEHDVRLDDILEG</sequence>
<accession>A0A2J5I8B4</accession>
<protein>
    <submittedName>
        <fullName evidence="2">Uncharacterized protein</fullName>
    </submittedName>
</protein>
<evidence type="ECO:0000256" key="1">
    <source>
        <dbReference type="SAM" id="MobiDB-lite"/>
    </source>
</evidence>
<dbReference type="Proteomes" id="UP000235023">
    <property type="component" value="Unassembled WGS sequence"/>
</dbReference>
<evidence type="ECO:0000313" key="3">
    <source>
        <dbReference type="Proteomes" id="UP000235023"/>
    </source>
</evidence>
<name>A0A2J5I8B4_9EURO</name>
<feature type="region of interest" description="Disordered" evidence="1">
    <location>
        <begin position="1"/>
        <end position="22"/>
    </location>
</feature>
<dbReference type="AlphaFoldDB" id="A0A2J5I8B4"/>
<organism evidence="2 3">
    <name type="scientific">Aspergillus taichungensis</name>
    <dbReference type="NCBI Taxonomy" id="482145"/>
    <lineage>
        <taxon>Eukaryota</taxon>
        <taxon>Fungi</taxon>
        <taxon>Dikarya</taxon>
        <taxon>Ascomycota</taxon>
        <taxon>Pezizomycotina</taxon>
        <taxon>Eurotiomycetes</taxon>
        <taxon>Eurotiomycetidae</taxon>
        <taxon>Eurotiales</taxon>
        <taxon>Aspergillaceae</taxon>
        <taxon>Aspergillus</taxon>
        <taxon>Aspergillus subgen. Circumdati</taxon>
    </lineage>
</organism>
<evidence type="ECO:0000313" key="2">
    <source>
        <dbReference type="EMBL" id="PLN86274.1"/>
    </source>
</evidence>
<reference evidence="3" key="1">
    <citation type="submission" date="2017-12" db="EMBL/GenBank/DDBJ databases">
        <authorList>
            <consortium name="DOE Joint Genome Institute"/>
            <person name="Mondo S.J."/>
            <person name="Kjaerbolling I."/>
            <person name="Vesth T.C."/>
            <person name="Frisvad J.C."/>
            <person name="Nybo J.L."/>
            <person name="Theobald S."/>
            <person name="Kuo A."/>
            <person name="Bowyer P."/>
            <person name="Matsuda Y."/>
            <person name="Lyhne E.K."/>
            <person name="Kogle M.E."/>
            <person name="Clum A."/>
            <person name="Lipzen A."/>
            <person name="Salamov A."/>
            <person name="Ngan C.Y."/>
            <person name="Daum C."/>
            <person name="Chiniquy J."/>
            <person name="Barry K."/>
            <person name="LaButti K."/>
            <person name="Haridas S."/>
            <person name="Simmons B.A."/>
            <person name="Magnuson J.K."/>
            <person name="Mortensen U.H."/>
            <person name="Larsen T.O."/>
            <person name="Grigoriev I.V."/>
            <person name="Baker S.E."/>
            <person name="Andersen M.R."/>
            <person name="Nordberg H.P."/>
            <person name="Cantor M.N."/>
            <person name="Hua S.X."/>
        </authorList>
    </citation>
    <scope>NUCLEOTIDE SEQUENCE [LARGE SCALE GENOMIC DNA]</scope>
    <source>
        <strain evidence="3">IBT 19404</strain>
    </source>
</reference>